<keyword evidence="4" id="KW-0460">Magnesium</keyword>
<keyword evidence="4" id="KW-0813">Transport</keyword>
<dbReference type="InterPro" id="IPR008521">
    <property type="entry name" value="Mg_trans_NIPA"/>
</dbReference>
<sequence>MFTTLTIIASAIMFKDWSGQDISSIASEICGFITVLTGTIILHGTKEQEESTRK</sequence>
<evidence type="ECO:0000256" key="2">
    <source>
        <dbReference type="ARBA" id="ARBA00022989"/>
    </source>
</evidence>
<protein>
    <recommendedName>
        <fullName evidence="4">Probable magnesium transporter</fullName>
    </recommendedName>
</protein>
<keyword evidence="3" id="KW-0472">Membrane</keyword>
<evidence type="ECO:0000313" key="5">
    <source>
        <dbReference type="EMBL" id="MCI20273.1"/>
    </source>
</evidence>
<comment type="subcellular location">
    <subcellularLocation>
        <location evidence="4">Cell membrane</location>
        <topology evidence="4">Multi-pass membrane protein</topology>
    </subcellularLocation>
    <subcellularLocation>
        <location evidence="4">Early endosome</location>
    </subcellularLocation>
</comment>
<comment type="caution">
    <text evidence="5">The sequence shown here is derived from an EMBL/GenBank/DDBJ whole genome shotgun (WGS) entry which is preliminary data.</text>
</comment>
<dbReference type="Pfam" id="PF05653">
    <property type="entry name" value="Mg_trans_NIPA"/>
    <property type="match status" value="1"/>
</dbReference>
<keyword evidence="4" id="KW-1003">Cell membrane</keyword>
<comment type="subunit">
    <text evidence="4">Homodimer.</text>
</comment>
<dbReference type="PANTHER" id="PTHR12570">
    <property type="match status" value="1"/>
</dbReference>
<reference evidence="5 6" key="1">
    <citation type="journal article" date="2018" name="Front. Plant Sci.">
        <title>Red Clover (Trifolium pratense) and Zigzag Clover (T. medium) - A Picture of Genomic Similarities and Differences.</title>
        <authorList>
            <person name="Dluhosova J."/>
            <person name="Istvanek J."/>
            <person name="Nedelnik J."/>
            <person name="Repkova J."/>
        </authorList>
    </citation>
    <scope>NUCLEOTIDE SEQUENCE [LARGE SCALE GENOMIC DNA]</scope>
    <source>
        <strain evidence="6">cv. 10/8</strain>
        <tissue evidence="5">Leaf</tissue>
    </source>
</reference>
<dbReference type="GO" id="GO:0005886">
    <property type="term" value="C:plasma membrane"/>
    <property type="evidence" value="ECO:0007669"/>
    <property type="project" value="UniProtKB-SubCell"/>
</dbReference>
<keyword evidence="4" id="KW-0406">Ion transport</keyword>
<dbReference type="EMBL" id="LXQA010119108">
    <property type="protein sequence ID" value="MCI20273.1"/>
    <property type="molecule type" value="Genomic_DNA"/>
</dbReference>
<keyword evidence="2" id="KW-1133">Transmembrane helix</keyword>
<proteinExistence type="inferred from homology"/>
<dbReference type="PANTHER" id="PTHR12570:SF11">
    <property type="entry name" value="MAGNESIUM TRANSPORTER NIPA6-RELATED"/>
    <property type="match status" value="1"/>
</dbReference>
<evidence type="ECO:0000256" key="4">
    <source>
        <dbReference type="RuleBase" id="RU363078"/>
    </source>
</evidence>
<dbReference type="AlphaFoldDB" id="A0A392Q798"/>
<dbReference type="GO" id="GO:0015095">
    <property type="term" value="F:magnesium ion transmembrane transporter activity"/>
    <property type="evidence" value="ECO:0007669"/>
    <property type="project" value="UniProtKB-UniRule"/>
</dbReference>
<dbReference type="GO" id="GO:0005769">
    <property type="term" value="C:early endosome"/>
    <property type="evidence" value="ECO:0007669"/>
    <property type="project" value="UniProtKB-SubCell"/>
</dbReference>
<keyword evidence="4" id="KW-0967">Endosome</keyword>
<keyword evidence="1" id="KW-0812">Transmembrane</keyword>
<comment type="function">
    <text evidence="4">Acts as a Mg(2+) transporter. Can also transport other divalent cations such as Fe(2+), Sr(2+), Ba(2+), Mn(2+) and Co(2+) but to a much less extent than Mg(2+).</text>
</comment>
<feature type="non-terminal residue" evidence="5">
    <location>
        <position position="54"/>
    </location>
</feature>
<evidence type="ECO:0000256" key="1">
    <source>
        <dbReference type="ARBA" id="ARBA00022692"/>
    </source>
</evidence>
<accession>A0A392Q798</accession>
<comment type="similarity">
    <text evidence="4">Belongs to the NIPA (TC 2.A.7) family.</text>
</comment>
<evidence type="ECO:0000313" key="6">
    <source>
        <dbReference type="Proteomes" id="UP000265520"/>
    </source>
</evidence>
<keyword evidence="6" id="KW-1185">Reference proteome</keyword>
<dbReference type="Proteomes" id="UP000265520">
    <property type="component" value="Unassembled WGS sequence"/>
</dbReference>
<name>A0A392Q798_9FABA</name>
<organism evidence="5 6">
    <name type="scientific">Trifolium medium</name>
    <dbReference type="NCBI Taxonomy" id="97028"/>
    <lineage>
        <taxon>Eukaryota</taxon>
        <taxon>Viridiplantae</taxon>
        <taxon>Streptophyta</taxon>
        <taxon>Embryophyta</taxon>
        <taxon>Tracheophyta</taxon>
        <taxon>Spermatophyta</taxon>
        <taxon>Magnoliopsida</taxon>
        <taxon>eudicotyledons</taxon>
        <taxon>Gunneridae</taxon>
        <taxon>Pentapetalae</taxon>
        <taxon>rosids</taxon>
        <taxon>fabids</taxon>
        <taxon>Fabales</taxon>
        <taxon>Fabaceae</taxon>
        <taxon>Papilionoideae</taxon>
        <taxon>50 kb inversion clade</taxon>
        <taxon>NPAAA clade</taxon>
        <taxon>Hologalegina</taxon>
        <taxon>IRL clade</taxon>
        <taxon>Trifolieae</taxon>
        <taxon>Trifolium</taxon>
    </lineage>
</organism>
<evidence type="ECO:0000256" key="3">
    <source>
        <dbReference type="ARBA" id="ARBA00023136"/>
    </source>
</evidence>